<evidence type="ECO:0000256" key="1">
    <source>
        <dbReference type="SAM" id="SignalP"/>
    </source>
</evidence>
<name>A0A059EWT0_9MICR</name>
<keyword evidence="1" id="KW-0732">Signal</keyword>
<organism evidence="2 3">
    <name type="scientific">Anncaliia algerae PRA339</name>
    <dbReference type="NCBI Taxonomy" id="1288291"/>
    <lineage>
        <taxon>Eukaryota</taxon>
        <taxon>Fungi</taxon>
        <taxon>Fungi incertae sedis</taxon>
        <taxon>Microsporidia</taxon>
        <taxon>Tubulinosematoidea</taxon>
        <taxon>Tubulinosematidae</taxon>
        <taxon>Anncaliia</taxon>
    </lineage>
</organism>
<sequence>MFICFCSKVLQLLIPLYLYQGIQNHIAAYNDIYCCGVLEDLCLKTDIFVPLRIQLSHFCKFSFKKETISFIDHIFEFIAFKDFLRISNQLVDFKLTLIDTKETKI</sequence>
<evidence type="ECO:0000313" key="2">
    <source>
        <dbReference type="EMBL" id="KCZ79483.1"/>
    </source>
</evidence>
<reference evidence="2 3" key="2">
    <citation type="submission" date="2014-03" db="EMBL/GenBank/DDBJ databases">
        <title>The Genome Sequence of Anncaliia algerae insect isolate PRA339.</title>
        <authorList>
            <consortium name="The Broad Institute Genome Sequencing Platform"/>
            <consortium name="The Broad Institute Genome Sequencing Center for Infectious Disease"/>
            <person name="Cuomo C."/>
            <person name="Becnel J."/>
            <person name="Sanscrainte N."/>
            <person name="Walker B."/>
            <person name="Young S.K."/>
            <person name="Zeng Q."/>
            <person name="Gargeya S."/>
            <person name="Fitzgerald M."/>
            <person name="Haas B."/>
            <person name="Abouelleil A."/>
            <person name="Alvarado L."/>
            <person name="Arachchi H.M."/>
            <person name="Berlin A.M."/>
            <person name="Chapman S.B."/>
            <person name="Dewar J."/>
            <person name="Goldberg J."/>
            <person name="Griggs A."/>
            <person name="Gujja S."/>
            <person name="Hansen M."/>
            <person name="Howarth C."/>
            <person name="Imamovic A."/>
            <person name="Larimer J."/>
            <person name="McCowan C."/>
            <person name="Murphy C."/>
            <person name="Neiman D."/>
            <person name="Pearson M."/>
            <person name="Priest M."/>
            <person name="Roberts A."/>
            <person name="Saif S."/>
            <person name="Shea T."/>
            <person name="Sisk P."/>
            <person name="Sykes S."/>
            <person name="Wortman J."/>
            <person name="Nusbaum C."/>
            <person name="Birren B."/>
        </authorList>
    </citation>
    <scope>NUCLEOTIDE SEQUENCE [LARGE SCALE GENOMIC DNA]</scope>
    <source>
        <strain evidence="2 3">PRA339</strain>
    </source>
</reference>
<dbReference type="VEuPathDB" id="MicrosporidiaDB:H312_03124"/>
<feature type="signal peptide" evidence="1">
    <location>
        <begin position="1"/>
        <end position="21"/>
    </location>
</feature>
<accession>A0A059EWT0</accession>
<dbReference type="AlphaFoldDB" id="A0A059EWT0"/>
<dbReference type="EMBL" id="KK365269">
    <property type="protein sequence ID" value="KCZ79483.1"/>
    <property type="molecule type" value="Genomic_DNA"/>
</dbReference>
<proteinExistence type="predicted"/>
<evidence type="ECO:0000313" key="3">
    <source>
        <dbReference type="Proteomes" id="UP000030655"/>
    </source>
</evidence>
<keyword evidence="3" id="KW-1185">Reference proteome</keyword>
<feature type="chain" id="PRO_5001572332" evidence="1">
    <location>
        <begin position="22"/>
        <end position="105"/>
    </location>
</feature>
<dbReference type="Proteomes" id="UP000030655">
    <property type="component" value="Unassembled WGS sequence"/>
</dbReference>
<gene>
    <name evidence="2" type="ORF">H312_03124</name>
</gene>
<reference evidence="3" key="1">
    <citation type="submission" date="2013-02" db="EMBL/GenBank/DDBJ databases">
        <authorList>
            <consortium name="The Broad Institute Genome Sequencing Platform"/>
            <person name="Cuomo C."/>
            <person name="Becnel J."/>
            <person name="Sanscrainte N."/>
            <person name="Walker B."/>
            <person name="Young S.K."/>
            <person name="Zeng Q."/>
            <person name="Gargeya S."/>
            <person name="Fitzgerald M."/>
            <person name="Haas B."/>
            <person name="Abouelleil A."/>
            <person name="Alvarado L."/>
            <person name="Arachchi H.M."/>
            <person name="Berlin A.M."/>
            <person name="Chapman S.B."/>
            <person name="Dewar J."/>
            <person name="Goldberg J."/>
            <person name="Griggs A."/>
            <person name="Gujja S."/>
            <person name="Hansen M."/>
            <person name="Howarth C."/>
            <person name="Imamovic A."/>
            <person name="Larimer J."/>
            <person name="McCowan C."/>
            <person name="Murphy C."/>
            <person name="Neiman D."/>
            <person name="Pearson M."/>
            <person name="Priest M."/>
            <person name="Roberts A."/>
            <person name="Saif S."/>
            <person name="Shea T."/>
            <person name="Sisk P."/>
            <person name="Sykes S."/>
            <person name="Wortman J."/>
            <person name="Nusbaum C."/>
            <person name="Birren B."/>
        </authorList>
    </citation>
    <scope>NUCLEOTIDE SEQUENCE [LARGE SCALE GENOMIC DNA]</scope>
    <source>
        <strain evidence="3">PRA339</strain>
    </source>
</reference>
<protein>
    <submittedName>
        <fullName evidence="2">Uncharacterized protein</fullName>
    </submittedName>
</protein>
<dbReference type="HOGENOM" id="CLU_2235934_0_0_1"/>